<dbReference type="EMBL" id="AKWH02000024">
    <property type="protein sequence ID" value="EKO52423.1"/>
    <property type="molecule type" value="Genomic_DNA"/>
</dbReference>
<dbReference type="Proteomes" id="UP000006339">
    <property type="component" value="Unassembled WGS sequence"/>
</dbReference>
<accession>A0A828Y3U8</accession>
<reference evidence="1" key="1">
    <citation type="submission" date="2012-10" db="EMBL/GenBank/DDBJ databases">
        <authorList>
            <person name="Harkins D.M."/>
            <person name="Durkin A.S."/>
            <person name="Brinkac L.M."/>
            <person name="Selengut J.D."/>
            <person name="Sanka R."/>
            <person name="DePew J."/>
            <person name="Purushe J."/>
            <person name="Picardeau M."/>
            <person name="Werts C."/>
            <person name="Goarant C."/>
            <person name="Vinetz J.M."/>
            <person name="Sutton G.G."/>
            <person name="Nelson W.C."/>
            <person name="Fouts D.E."/>
        </authorList>
    </citation>
    <scope>NUCLEOTIDE SEQUENCE [LARGE SCALE GENOMIC DNA]</scope>
    <source>
        <strain evidence="1">200802841</strain>
    </source>
</reference>
<sequence>MENSFFNNYILDWLQFVLSLLLKKRKNVVVIYKYVDPIVSIHSPFKEEKEPNFSERFRVCN</sequence>
<protein>
    <submittedName>
        <fullName evidence="1">Uncharacterized protein</fullName>
    </submittedName>
</protein>
<keyword evidence="2" id="KW-1185">Reference proteome</keyword>
<evidence type="ECO:0000313" key="1">
    <source>
        <dbReference type="EMBL" id="EKO52423.1"/>
    </source>
</evidence>
<organism evidence="1 2">
    <name type="scientific">Leptospira kirschneri str. 200802841</name>
    <dbReference type="NCBI Taxonomy" id="1193047"/>
    <lineage>
        <taxon>Bacteria</taxon>
        <taxon>Pseudomonadati</taxon>
        <taxon>Spirochaetota</taxon>
        <taxon>Spirochaetia</taxon>
        <taxon>Leptospirales</taxon>
        <taxon>Leptospiraceae</taxon>
        <taxon>Leptospira</taxon>
    </lineage>
</organism>
<gene>
    <name evidence="1" type="ORF">LEP1GSC131_1595</name>
</gene>
<dbReference type="AlphaFoldDB" id="A0A828Y3U8"/>
<name>A0A828Y3U8_9LEPT</name>
<evidence type="ECO:0000313" key="2">
    <source>
        <dbReference type="Proteomes" id="UP000006339"/>
    </source>
</evidence>
<comment type="caution">
    <text evidence="1">The sequence shown here is derived from an EMBL/GenBank/DDBJ whole genome shotgun (WGS) entry which is preliminary data.</text>
</comment>
<proteinExistence type="predicted"/>